<keyword evidence="4" id="KW-0378">Hydrolase</keyword>
<organism evidence="10 11">
    <name type="scientific">Phyllosticta capitalensis</name>
    <dbReference type="NCBI Taxonomy" id="121624"/>
    <lineage>
        <taxon>Eukaryota</taxon>
        <taxon>Fungi</taxon>
        <taxon>Dikarya</taxon>
        <taxon>Ascomycota</taxon>
        <taxon>Pezizomycotina</taxon>
        <taxon>Dothideomycetes</taxon>
        <taxon>Dothideomycetes incertae sedis</taxon>
        <taxon>Botryosphaeriales</taxon>
        <taxon>Phyllostictaceae</taxon>
        <taxon>Phyllosticta</taxon>
    </lineage>
</organism>
<feature type="domain" description="Helicase ATP-binding" evidence="8">
    <location>
        <begin position="145"/>
        <end position="320"/>
    </location>
</feature>
<dbReference type="InterPro" id="IPR001650">
    <property type="entry name" value="Helicase_C-like"/>
</dbReference>
<name>A0ABR1YRR5_9PEZI</name>
<dbReference type="PROSITE" id="PS01359">
    <property type="entry name" value="ZF_PHD_1"/>
    <property type="match status" value="1"/>
</dbReference>
<sequence>MGEDSLSDFGSPGSPSLRRSGRHRKTPSTYSLKKLTRPESVTPRRNPKARIGSDLAASPLRSPRKPLTARKQVRDEIAKVTKVKRDRFLAHYKDLFLPLLPEDKNYISNLGGHDAIVEYVELQSQPSGVTATLKPHQMAGLSFLVHMHKNGMPCILGDEMGLGKTLQTLSLFQWIEEQQQETAENRPYLVVCPLSVLSSWVSEAKKWTPGLRVMSLHGAKAERQHLKKVATSPRNNDDEGDYKIIVTTYETFKAEQGWFKTAFVWRYVVLDEGHTIKNSKTQVARDFQGISPEYRLVLSGTPLQNDLAELWSIFHWLLPDVFTVKTGDLFSKSFNLAKGKVNMNVMDRSRDLLELLMLRRLKTSPGIDLGLPPKTEVLLYVPLTPMQRALYLRLITHQGDMFLNDIFADTRTKEQPGSEMQAASPTAVDCETEEDAKSNNAEYWRLRNLVMQLRMCCNHPYLITNVQPNPYELGPHVLQASGKFIVLEKLLRELILVRRKKVLIFSGFTGMLDLTEDLITMMDAVKPLRIDGSCGRAKRNLNMRLFNDLESDYGAMLISTKAGGLGITLTAATEVIFLDFEWNPQLTLQAEARAHRIGQKNPVTVYKLCTQGTIEEQMMGRINKKLYLSTKITESMKSVHNAAECALSTADASEFSKTELKSLLRRGAQTLTMPAIDIADMSSWDFEQVLSKCKPIDPAADDDNFDEEKWLNTMERVETAIFDGRRIEKENRGWTDAPVLDLDRESRRTGKAVTVDVDGFAVSKQSLECGEWEAVPTLAGKDPSLAFAKREKRKPIQHQHHCQVCWLAGEMVECSICPRSYHRECLGGDFGGSAFKGQYFCLQHRCVDCRSRASEKGGLLYRCRFCTFAYCEDCVNFDLVDLLDYSLPELEMLEYAANDNAFFIKCPNCKDLHFAAPDLKAHSEGQTEKWADTWDKQRRRPDRVMERKDSMNPLSTSPCPSPTKRNASPDDPYRQRSVEKSPGSKPSPTKKLRHQN</sequence>
<feature type="region of interest" description="Disordered" evidence="7">
    <location>
        <begin position="926"/>
        <end position="996"/>
    </location>
</feature>
<feature type="compositionally biased region" description="Polar residues" evidence="7">
    <location>
        <begin position="952"/>
        <end position="966"/>
    </location>
</feature>
<dbReference type="Pfam" id="PF00176">
    <property type="entry name" value="SNF2-rel_dom"/>
    <property type="match status" value="1"/>
</dbReference>
<dbReference type="InterPro" id="IPR049730">
    <property type="entry name" value="SNF2/RAD54-like_C"/>
</dbReference>
<evidence type="ECO:0000256" key="5">
    <source>
        <dbReference type="ARBA" id="ARBA00022833"/>
    </source>
</evidence>
<evidence type="ECO:0000259" key="9">
    <source>
        <dbReference type="PROSITE" id="PS51194"/>
    </source>
</evidence>
<evidence type="ECO:0000259" key="8">
    <source>
        <dbReference type="PROSITE" id="PS51192"/>
    </source>
</evidence>
<dbReference type="InterPro" id="IPR001965">
    <property type="entry name" value="Znf_PHD"/>
</dbReference>
<dbReference type="InterPro" id="IPR013083">
    <property type="entry name" value="Znf_RING/FYVE/PHD"/>
</dbReference>
<protein>
    <submittedName>
        <fullName evidence="10">SNF2 family N-terminal domain-containing protein</fullName>
    </submittedName>
</protein>
<keyword evidence="5" id="KW-0862">Zinc</keyword>
<dbReference type="SUPFAM" id="SSF52540">
    <property type="entry name" value="P-loop containing nucleoside triphosphate hydrolases"/>
    <property type="match status" value="2"/>
</dbReference>
<evidence type="ECO:0000256" key="3">
    <source>
        <dbReference type="ARBA" id="ARBA00022771"/>
    </source>
</evidence>
<keyword evidence="11" id="KW-1185">Reference proteome</keyword>
<keyword evidence="2" id="KW-0547">Nucleotide-binding</keyword>
<dbReference type="EMBL" id="JBBWRZ010000005">
    <property type="protein sequence ID" value="KAK8236019.1"/>
    <property type="molecule type" value="Genomic_DNA"/>
</dbReference>
<evidence type="ECO:0000256" key="2">
    <source>
        <dbReference type="ARBA" id="ARBA00022741"/>
    </source>
</evidence>
<dbReference type="CDD" id="cd18793">
    <property type="entry name" value="SF2_C_SNF"/>
    <property type="match status" value="1"/>
</dbReference>
<feature type="compositionally biased region" description="Basic and acidic residues" evidence="7">
    <location>
        <begin position="926"/>
        <end position="950"/>
    </location>
</feature>
<feature type="compositionally biased region" description="Basic and acidic residues" evidence="7">
    <location>
        <begin position="967"/>
        <end position="979"/>
    </location>
</feature>
<dbReference type="Gene3D" id="3.40.50.300">
    <property type="entry name" value="P-loop containing nucleotide triphosphate hydrolases"/>
    <property type="match status" value="1"/>
</dbReference>
<dbReference type="InterPro" id="IPR000330">
    <property type="entry name" value="SNF2_N"/>
</dbReference>
<feature type="region of interest" description="Disordered" evidence="7">
    <location>
        <begin position="1"/>
        <end position="50"/>
    </location>
</feature>
<dbReference type="SUPFAM" id="SSF57903">
    <property type="entry name" value="FYVE/PHD zinc finger"/>
    <property type="match status" value="1"/>
</dbReference>
<dbReference type="Pfam" id="PF00271">
    <property type="entry name" value="Helicase_C"/>
    <property type="match status" value="1"/>
</dbReference>
<feature type="domain" description="Helicase C-terminal" evidence="9">
    <location>
        <begin position="489"/>
        <end position="644"/>
    </location>
</feature>
<keyword evidence="3" id="KW-0863">Zinc-finger</keyword>
<gene>
    <name evidence="10" type="ORF">HDK90DRAFT_413804</name>
</gene>
<dbReference type="PROSITE" id="PS51192">
    <property type="entry name" value="HELICASE_ATP_BIND_1"/>
    <property type="match status" value="1"/>
</dbReference>
<reference evidence="10 11" key="1">
    <citation type="submission" date="2024-04" db="EMBL/GenBank/DDBJ databases">
        <title>Phyllosticta paracitricarpa is synonymous to the EU quarantine fungus P. citricarpa based on phylogenomic analyses.</title>
        <authorList>
            <consortium name="Lawrence Berkeley National Laboratory"/>
            <person name="Van Ingen-Buijs V.A."/>
            <person name="Van Westerhoven A.C."/>
            <person name="Haridas S."/>
            <person name="Skiadas P."/>
            <person name="Martin F."/>
            <person name="Groenewald J.Z."/>
            <person name="Crous P.W."/>
            <person name="Seidl M.F."/>
        </authorList>
    </citation>
    <scope>NUCLEOTIDE SEQUENCE [LARGE SCALE GENOMIC DNA]</scope>
    <source>
        <strain evidence="10 11">CBS 123374</strain>
    </source>
</reference>
<dbReference type="SMART" id="SM00490">
    <property type="entry name" value="HELICc"/>
    <property type="match status" value="1"/>
</dbReference>
<comment type="caution">
    <text evidence="10">The sequence shown here is derived from an EMBL/GenBank/DDBJ whole genome shotgun (WGS) entry which is preliminary data.</text>
</comment>
<evidence type="ECO:0000256" key="7">
    <source>
        <dbReference type="SAM" id="MobiDB-lite"/>
    </source>
</evidence>
<evidence type="ECO:0000256" key="1">
    <source>
        <dbReference type="ARBA" id="ARBA00022723"/>
    </source>
</evidence>
<keyword evidence="6" id="KW-0067">ATP-binding</keyword>
<dbReference type="InterPro" id="IPR027417">
    <property type="entry name" value="P-loop_NTPase"/>
</dbReference>
<dbReference type="Gene3D" id="3.30.40.10">
    <property type="entry name" value="Zinc/RING finger domain, C3HC4 (zinc finger)"/>
    <property type="match status" value="1"/>
</dbReference>
<evidence type="ECO:0000313" key="10">
    <source>
        <dbReference type="EMBL" id="KAK8236019.1"/>
    </source>
</evidence>
<evidence type="ECO:0000313" key="11">
    <source>
        <dbReference type="Proteomes" id="UP001492380"/>
    </source>
</evidence>
<keyword evidence="1" id="KW-0479">Metal-binding</keyword>
<dbReference type="InterPro" id="IPR019786">
    <property type="entry name" value="Zinc_finger_PHD-type_CS"/>
</dbReference>
<evidence type="ECO:0000256" key="6">
    <source>
        <dbReference type="ARBA" id="ARBA00022840"/>
    </source>
</evidence>
<dbReference type="InterPro" id="IPR011011">
    <property type="entry name" value="Znf_FYVE_PHD"/>
</dbReference>
<dbReference type="InterPro" id="IPR014001">
    <property type="entry name" value="Helicase_ATP-bd"/>
</dbReference>
<dbReference type="SMART" id="SM00487">
    <property type="entry name" value="DEXDc"/>
    <property type="match status" value="1"/>
</dbReference>
<dbReference type="SMART" id="SM00249">
    <property type="entry name" value="PHD"/>
    <property type="match status" value="2"/>
</dbReference>
<dbReference type="PROSITE" id="PS51194">
    <property type="entry name" value="HELICASE_CTER"/>
    <property type="match status" value="1"/>
</dbReference>
<evidence type="ECO:0000256" key="4">
    <source>
        <dbReference type="ARBA" id="ARBA00022801"/>
    </source>
</evidence>
<dbReference type="CDD" id="cd17919">
    <property type="entry name" value="DEXHc_Snf"/>
    <property type="match status" value="1"/>
</dbReference>
<dbReference type="Proteomes" id="UP001492380">
    <property type="component" value="Unassembled WGS sequence"/>
</dbReference>
<dbReference type="PANTHER" id="PTHR10799">
    <property type="entry name" value="SNF2/RAD54 HELICASE FAMILY"/>
    <property type="match status" value="1"/>
</dbReference>
<proteinExistence type="predicted"/>
<accession>A0ABR1YRR5</accession>
<dbReference type="InterPro" id="IPR038718">
    <property type="entry name" value="SNF2-like_sf"/>
</dbReference>
<dbReference type="Gene3D" id="3.40.50.10810">
    <property type="entry name" value="Tandem AAA-ATPase domain"/>
    <property type="match status" value="1"/>
</dbReference>